<protein>
    <recommendedName>
        <fullName evidence="3">NAD-dependent epimerase/dehydratase domain-containing protein</fullName>
    </recommendedName>
</protein>
<dbReference type="GO" id="GO:0016616">
    <property type="term" value="F:oxidoreductase activity, acting on the CH-OH group of donors, NAD or NADP as acceptor"/>
    <property type="evidence" value="ECO:0007669"/>
    <property type="project" value="TreeGrafter"/>
</dbReference>
<dbReference type="Pfam" id="PF01370">
    <property type="entry name" value="Epimerase"/>
    <property type="match status" value="1"/>
</dbReference>
<organism evidence="4">
    <name type="scientific">Psilocybe cubensis</name>
    <name type="common">Psychedelic mushroom</name>
    <name type="synonym">Stropharia cubensis</name>
    <dbReference type="NCBI Taxonomy" id="181762"/>
    <lineage>
        <taxon>Eukaryota</taxon>
        <taxon>Fungi</taxon>
        <taxon>Dikarya</taxon>
        <taxon>Basidiomycota</taxon>
        <taxon>Agaricomycotina</taxon>
        <taxon>Agaricomycetes</taxon>
        <taxon>Agaricomycetidae</taxon>
        <taxon>Agaricales</taxon>
        <taxon>Agaricineae</taxon>
        <taxon>Strophariaceae</taxon>
        <taxon>Psilocybe</taxon>
    </lineage>
</organism>
<proteinExistence type="inferred from homology"/>
<evidence type="ECO:0000256" key="2">
    <source>
        <dbReference type="ARBA" id="ARBA00023445"/>
    </source>
</evidence>
<name>A0A8H8CMY8_PSICU</name>
<accession>A0A8H8CMY8</accession>
<keyword evidence="1" id="KW-0560">Oxidoreductase</keyword>
<dbReference type="Gene3D" id="3.40.50.720">
    <property type="entry name" value="NAD(P)-binding Rossmann-like Domain"/>
    <property type="match status" value="1"/>
</dbReference>
<gene>
    <name evidence="4" type="ORF">JR316_001881</name>
</gene>
<dbReference type="PANTHER" id="PTHR10366:SF564">
    <property type="entry name" value="STEROL-4-ALPHA-CARBOXYLATE 3-DEHYDROGENASE, DECARBOXYLATING"/>
    <property type="match status" value="1"/>
</dbReference>
<comment type="caution">
    <text evidence="4">The sequence shown here is derived from an EMBL/GenBank/DDBJ whole genome shotgun (WGS) entry which is preliminary data.</text>
</comment>
<dbReference type="AlphaFoldDB" id="A0A8H8CMY8"/>
<evidence type="ECO:0000313" key="4">
    <source>
        <dbReference type="EMBL" id="KAG5172382.1"/>
    </source>
</evidence>
<dbReference type="OrthoDB" id="2735536at2759"/>
<dbReference type="InterPro" id="IPR036291">
    <property type="entry name" value="NAD(P)-bd_dom_sf"/>
</dbReference>
<comment type="similarity">
    <text evidence="2">Belongs to the NAD(P)-dependent epimerase/dehydratase family. Dihydroflavonol-4-reductase subfamily.</text>
</comment>
<dbReference type="PANTHER" id="PTHR10366">
    <property type="entry name" value="NAD DEPENDENT EPIMERASE/DEHYDRATASE"/>
    <property type="match status" value="1"/>
</dbReference>
<dbReference type="InterPro" id="IPR001509">
    <property type="entry name" value="Epimerase_deHydtase"/>
</dbReference>
<evidence type="ECO:0000256" key="1">
    <source>
        <dbReference type="ARBA" id="ARBA00023002"/>
    </source>
</evidence>
<feature type="domain" description="NAD-dependent epimerase/dehydratase" evidence="3">
    <location>
        <begin position="8"/>
        <end position="193"/>
    </location>
</feature>
<dbReference type="EMBL" id="JAFIQS010000002">
    <property type="protein sequence ID" value="KAG5172382.1"/>
    <property type="molecule type" value="Genomic_DNA"/>
</dbReference>
<sequence length="351" mass="38778">MSDSPKLIFVTGASGFLASHVIHELTKQGYRVRASARKNKVEPLRELYKSVPSIEIVEIADIAHGEFEELLQGVDAVIHTASPLPGRQDVDSMLKSAIDGSLNVLKQAEKVGIKKFVVTGSTISVRDDPRTVGVSFRADHWNPVTKEQAKSGNKSVIYAVAKKYAELAIWEWAEANPHVDVTTINPPFLYGPFAPLHLPVAPGDFSALSSDIMVYSLLIPTGVYPPGPGYADFRDVAKAHVGALRTPPTVEGRKRIIFSTPDGLDFNTVFATLKKARPELEGRLINQPPPVYPFDRYDIDFDRVEEVTGMKKSDFHTTEETFVDTVNDILDLEKVWIENGYVIPKTLPSIL</sequence>
<dbReference type="SUPFAM" id="SSF51735">
    <property type="entry name" value="NAD(P)-binding Rossmann-fold domains"/>
    <property type="match status" value="1"/>
</dbReference>
<reference evidence="4" key="1">
    <citation type="submission" date="2021-02" db="EMBL/GenBank/DDBJ databases">
        <title>Psilocybe cubensis genome.</title>
        <authorList>
            <person name="Mckernan K.J."/>
            <person name="Crawford S."/>
            <person name="Trippe A."/>
            <person name="Kane L.T."/>
            <person name="Mclaughlin S."/>
        </authorList>
    </citation>
    <scope>NUCLEOTIDE SEQUENCE [LARGE SCALE GENOMIC DNA]</scope>
    <source>
        <strain evidence="4">MGC-MH-2018</strain>
    </source>
</reference>
<evidence type="ECO:0000259" key="3">
    <source>
        <dbReference type="Pfam" id="PF01370"/>
    </source>
</evidence>
<dbReference type="InterPro" id="IPR050425">
    <property type="entry name" value="NAD(P)_dehydrat-like"/>
</dbReference>